<reference evidence="1 2" key="1">
    <citation type="submission" date="2019-11" db="EMBL/GenBank/DDBJ databases">
        <title>Novel species isolated from a subtropical stream in China.</title>
        <authorList>
            <person name="Lu H."/>
        </authorList>
    </citation>
    <scope>NUCLEOTIDE SEQUENCE [LARGE SCALE GENOMIC DNA]</scope>
    <source>
        <strain evidence="1 2">FT80W</strain>
    </source>
</reference>
<evidence type="ECO:0000313" key="1">
    <source>
        <dbReference type="EMBL" id="MRW89888.1"/>
    </source>
</evidence>
<organism evidence="1 2">
    <name type="scientific">Duganella guangzhouensis</name>
    <dbReference type="NCBI Taxonomy" id="2666084"/>
    <lineage>
        <taxon>Bacteria</taxon>
        <taxon>Pseudomonadati</taxon>
        <taxon>Pseudomonadota</taxon>
        <taxon>Betaproteobacteria</taxon>
        <taxon>Burkholderiales</taxon>
        <taxon>Oxalobacteraceae</taxon>
        <taxon>Telluria group</taxon>
        <taxon>Duganella</taxon>
    </lineage>
</organism>
<dbReference type="AlphaFoldDB" id="A0A6I2KVC8"/>
<dbReference type="EMBL" id="WKJK01000003">
    <property type="protein sequence ID" value="MRW89888.1"/>
    <property type="molecule type" value="Genomic_DNA"/>
</dbReference>
<gene>
    <name evidence="1" type="ORF">GJ699_07830</name>
</gene>
<dbReference type="Proteomes" id="UP000433309">
    <property type="component" value="Unassembled WGS sequence"/>
</dbReference>
<name>A0A6I2KVC8_9BURK</name>
<dbReference type="RefSeq" id="WP_154374794.1">
    <property type="nucleotide sequence ID" value="NZ_WKJK01000003.1"/>
</dbReference>
<comment type="caution">
    <text evidence="1">The sequence shown here is derived from an EMBL/GenBank/DDBJ whole genome shotgun (WGS) entry which is preliminary data.</text>
</comment>
<evidence type="ECO:0008006" key="3">
    <source>
        <dbReference type="Google" id="ProtNLM"/>
    </source>
</evidence>
<proteinExistence type="predicted"/>
<accession>A0A6I2KVC8</accession>
<sequence length="170" mass="18173">MTTTTLTALPLLDFSKSSLTAVQSQFAQFAKSALAAFKDWGDLQASTGTKLLHTQLDTWQPQGASISAQNLLGLPFGLSSDLVAQQKDVLQSLLTRNNSLVDDLRKAQTKDEVSLVLFGYLKDVDALVKDNAGKVVTLLNSVSSAATVLTERTLNDLIAADPQKKLPSPA</sequence>
<protein>
    <recommendedName>
        <fullName evidence="3">Phasin family protein</fullName>
    </recommendedName>
</protein>
<keyword evidence="2" id="KW-1185">Reference proteome</keyword>
<evidence type="ECO:0000313" key="2">
    <source>
        <dbReference type="Proteomes" id="UP000433309"/>
    </source>
</evidence>